<evidence type="ECO:0000256" key="5">
    <source>
        <dbReference type="ARBA" id="ARBA00022917"/>
    </source>
</evidence>
<reference evidence="11" key="1">
    <citation type="submission" date="2017-09" db="EMBL/GenBank/DDBJ databases">
        <title>Depth-based differentiation of microbial function through sediment-hosted aquifers and enrichment of novel symbionts in the deep terrestrial subsurface.</title>
        <authorList>
            <person name="Probst A.J."/>
            <person name="Ladd B."/>
            <person name="Jarett J.K."/>
            <person name="Geller-Mcgrath D.E."/>
            <person name="Sieber C.M.K."/>
            <person name="Emerson J.B."/>
            <person name="Anantharaman K."/>
            <person name="Thomas B.C."/>
            <person name="Malmstrom R."/>
            <person name="Stieglmeier M."/>
            <person name="Klingl A."/>
            <person name="Woyke T."/>
            <person name="Ryan C.M."/>
            <person name="Banfield J.F."/>
        </authorList>
    </citation>
    <scope>NUCLEOTIDE SEQUENCE [LARGE SCALE GENOMIC DNA]</scope>
</reference>
<dbReference type="PROSITE" id="PS00178">
    <property type="entry name" value="AA_TRNA_LIGASE_I"/>
    <property type="match status" value="1"/>
</dbReference>
<dbReference type="PANTHER" id="PTHR43766:SF1">
    <property type="entry name" value="TRYPTOPHAN--TRNA LIGASE, MITOCHONDRIAL"/>
    <property type="match status" value="1"/>
</dbReference>
<evidence type="ECO:0000256" key="9">
    <source>
        <dbReference type="RuleBase" id="RU363036"/>
    </source>
</evidence>
<dbReference type="Pfam" id="PF00579">
    <property type="entry name" value="tRNA-synt_1b"/>
    <property type="match status" value="1"/>
</dbReference>
<comment type="subunit">
    <text evidence="8">Homodimer.</text>
</comment>
<dbReference type="InterPro" id="IPR050203">
    <property type="entry name" value="Trp-tRNA_synthetase"/>
</dbReference>
<dbReference type="EC" id="6.1.1.2" evidence="8"/>
<dbReference type="Proteomes" id="UP000231382">
    <property type="component" value="Unassembled WGS sequence"/>
</dbReference>
<dbReference type="InterPro" id="IPR002305">
    <property type="entry name" value="aa-tRNA-synth_Ic"/>
</dbReference>
<dbReference type="NCBIfam" id="TIGR00233">
    <property type="entry name" value="trpS"/>
    <property type="match status" value="1"/>
</dbReference>
<evidence type="ECO:0000256" key="3">
    <source>
        <dbReference type="ARBA" id="ARBA00022741"/>
    </source>
</evidence>
<keyword evidence="2 8" id="KW-0436">Ligase</keyword>
<dbReference type="AlphaFoldDB" id="A0A2H0W900"/>
<evidence type="ECO:0000256" key="7">
    <source>
        <dbReference type="ARBA" id="ARBA00049929"/>
    </source>
</evidence>
<sequence length="329" mass="36025">MKKIFSGIQPSGVIHLGNYLGAIKQWVELQSQVDEAIFCVVDLHAITVPQDPEALKRNILSVAALYLAAGINPEKSIIFVQSTRPEHAELAWILNTVTKMGELSRMTQFKDKSQKETVESASVGLFDYPVLMAADILLYNTTAVPVGDDQKQHVELARDLAMRFNSKYGDTFVVPEPLIRKESARIMGLDDPTKKMSKSAGSSLSYLAVLDDAETISNKIKRAVTDSGNEIKAGSDKPAITNLLNIFSEVTDRSVVEIEADFEGKNYGDFKNSLSEAVVSYLSPIQKKYDEIINDETGLKKILADGSRRAGEIASGTLVNVKEKIGLGL</sequence>
<comment type="subcellular location">
    <subcellularLocation>
        <location evidence="8">Cytoplasm</location>
    </subcellularLocation>
</comment>
<dbReference type="HAMAP" id="MF_00140_B">
    <property type="entry name" value="Trp_tRNA_synth_B"/>
    <property type="match status" value="1"/>
</dbReference>
<dbReference type="FunFam" id="3.40.50.620:FF:000082">
    <property type="entry name" value="MSW1p Mitochondrial tryptophanyl-tRNA synthetase"/>
    <property type="match status" value="1"/>
</dbReference>
<dbReference type="InterPro" id="IPR001412">
    <property type="entry name" value="aa-tRNA-synth_I_CS"/>
</dbReference>
<feature type="binding site" evidence="8">
    <location>
        <position position="135"/>
    </location>
    <ligand>
        <name>L-tryptophan</name>
        <dbReference type="ChEBI" id="CHEBI:57912"/>
    </ligand>
</feature>
<dbReference type="EMBL" id="PEZW01000009">
    <property type="protein sequence ID" value="PIS07828.1"/>
    <property type="molecule type" value="Genomic_DNA"/>
</dbReference>
<keyword evidence="5 8" id="KW-0648">Protein biosynthesis</keyword>
<feature type="binding site" evidence="8">
    <location>
        <begin position="195"/>
        <end position="199"/>
    </location>
    <ligand>
        <name>ATP</name>
        <dbReference type="ChEBI" id="CHEBI:30616"/>
    </ligand>
</feature>
<name>A0A2H0W900_9BACT</name>
<comment type="function">
    <text evidence="8">Catalyzes the attachment of tryptophan to tRNA(Trp).</text>
</comment>
<dbReference type="Gene3D" id="1.10.240.10">
    <property type="entry name" value="Tyrosyl-Transfer RNA Synthetase"/>
    <property type="match status" value="1"/>
</dbReference>
<dbReference type="GO" id="GO:0004830">
    <property type="term" value="F:tryptophan-tRNA ligase activity"/>
    <property type="evidence" value="ECO:0007669"/>
    <property type="project" value="UniProtKB-UniRule"/>
</dbReference>
<protein>
    <recommendedName>
        <fullName evidence="8">Tryptophan--tRNA ligase</fullName>
        <ecNumber evidence="8">6.1.1.2</ecNumber>
    </recommendedName>
    <alternativeName>
        <fullName evidence="8">Tryptophanyl-tRNA synthetase</fullName>
        <shortName evidence="8">TrpRS</shortName>
    </alternativeName>
</protein>
<dbReference type="InterPro" id="IPR002306">
    <property type="entry name" value="Trp-tRNA-ligase"/>
</dbReference>
<feature type="binding site" evidence="8">
    <location>
        <position position="186"/>
    </location>
    <ligand>
        <name>ATP</name>
        <dbReference type="ChEBI" id="CHEBI:30616"/>
    </ligand>
</feature>
<comment type="catalytic activity">
    <reaction evidence="7 8">
        <text>tRNA(Trp) + L-tryptophan + ATP = L-tryptophyl-tRNA(Trp) + AMP + diphosphate + H(+)</text>
        <dbReference type="Rhea" id="RHEA:24080"/>
        <dbReference type="Rhea" id="RHEA-COMP:9671"/>
        <dbReference type="Rhea" id="RHEA-COMP:9705"/>
        <dbReference type="ChEBI" id="CHEBI:15378"/>
        <dbReference type="ChEBI" id="CHEBI:30616"/>
        <dbReference type="ChEBI" id="CHEBI:33019"/>
        <dbReference type="ChEBI" id="CHEBI:57912"/>
        <dbReference type="ChEBI" id="CHEBI:78442"/>
        <dbReference type="ChEBI" id="CHEBI:78535"/>
        <dbReference type="ChEBI" id="CHEBI:456215"/>
        <dbReference type="EC" id="6.1.1.2"/>
    </reaction>
</comment>
<comment type="similarity">
    <text evidence="1 8 9">Belongs to the class-I aminoacyl-tRNA synthetase family.</text>
</comment>
<dbReference type="PRINTS" id="PR01039">
    <property type="entry name" value="TRNASYNTHTRP"/>
</dbReference>
<dbReference type="GO" id="GO:0006436">
    <property type="term" value="P:tryptophanyl-tRNA aminoacylation"/>
    <property type="evidence" value="ECO:0007669"/>
    <property type="project" value="UniProtKB-UniRule"/>
</dbReference>
<dbReference type="InterPro" id="IPR024109">
    <property type="entry name" value="Trp-tRNA-ligase_bac-type"/>
</dbReference>
<feature type="short sequence motif" description="'HIGH' region" evidence="8">
    <location>
        <begin position="10"/>
        <end position="18"/>
    </location>
</feature>
<feature type="short sequence motif" description="'KMSKS' region" evidence="8">
    <location>
        <begin position="195"/>
        <end position="199"/>
    </location>
</feature>
<accession>A0A2H0W900</accession>
<evidence type="ECO:0000256" key="8">
    <source>
        <dbReference type="HAMAP-Rule" id="MF_00140"/>
    </source>
</evidence>
<comment type="caution">
    <text evidence="10">The sequence shown here is derived from an EMBL/GenBank/DDBJ whole genome shotgun (WGS) entry which is preliminary data.</text>
</comment>
<evidence type="ECO:0000313" key="10">
    <source>
        <dbReference type="EMBL" id="PIS07828.1"/>
    </source>
</evidence>
<evidence type="ECO:0000313" key="11">
    <source>
        <dbReference type="Proteomes" id="UP000231382"/>
    </source>
</evidence>
<feature type="binding site" evidence="8">
    <location>
        <begin position="147"/>
        <end position="149"/>
    </location>
    <ligand>
        <name>ATP</name>
        <dbReference type="ChEBI" id="CHEBI:30616"/>
    </ligand>
</feature>
<evidence type="ECO:0000256" key="6">
    <source>
        <dbReference type="ARBA" id="ARBA00023146"/>
    </source>
</evidence>
<proteinExistence type="inferred from homology"/>
<feature type="binding site" evidence="8">
    <location>
        <begin position="9"/>
        <end position="11"/>
    </location>
    <ligand>
        <name>ATP</name>
        <dbReference type="ChEBI" id="CHEBI:30616"/>
    </ligand>
</feature>
<dbReference type="CDD" id="cd00806">
    <property type="entry name" value="TrpRS_core"/>
    <property type="match status" value="1"/>
</dbReference>
<gene>
    <name evidence="8 10" type="primary">trpS</name>
    <name evidence="10" type="ORF">COT78_01155</name>
</gene>
<evidence type="ECO:0000256" key="4">
    <source>
        <dbReference type="ARBA" id="ARBA00022840"/>
    </source>
</evidence>
<keyword evidence="4 8" id="KW-0067">ATP-binding</keyword>
<feature type="binding site" evidence="8">
    <location>
        <begin position="17"/>
        <end position="18"/>
    </location>
    <ligand>
        <name>ATP</name>
        <dbReference type="ChEBI" id="CHEBI:30616"/>
    </ligand>
</feature>
<keyword evidence="8" id="KW-0963">Cytoplasm</keyword>
<dbReference type="FunFam" id="1.10.240.10:FF:000002">
    <property type="entry name" value="Tryptophan--tRNA ligase"/>
    <property type="match status" value="1"/>
</dbReference>
<dbReference type="GO" id="GO:0005829">
    <property type="term" value="C:cytosol"/>
    <property type="evidence" value="ECO:0007669"/>
    <property type="project" value="TreeGrafter"/>
</dbReference>
<dbReference type="PANTHER" id="PTHR43766">
    <property type="entry name" value="TRYPTOPHAN--TRNA LIGASE, MITOCHONDRIAL"/>
    <property type="match status" value="1"/>
</dbReference>
<dbReference type="Gene3D" id="3.40.50.620">
    <property type="entry name" value="HUPs"/>
    <property type="match status" value="1"/>
</dbReference>
<evidence type="ECO:0000256" key="2">
    <source>
        <dbReference type="ARBA" id="ARBA00022598"/>
    </source>
</evidence>
<evidence type="ECO:0000256" key="1">
    <source>
        <dbReference type="ARBA" id="ARBA00005594"/>
    </source>
</evidence>
<dbReference type="GO" id="GO:0005524">
    <property type="term" value="F:ATP binding"/>
    <property type="evidence" value="ECO:0007669"/>
    <property type="project" value="UniProtKB-UniRule"/>
</dbReference>
<keyword evidence="6 8" id="KW-0030">Aminoacyl-tRNA synthetase</keyword>
<dbReference type="SUPFAM" id="SSF52374">
    <property type="entry name" value="Nucleotidylyl transferase"/>
    <property type="match status" value="1"/>
</dbReference>
<organism evidence="10 11">
    <name type="scientific">Candidatus Berkelbacteria bacterium CG10_big_fil_rev_8_21_14_0_10_43_13</name>
    <dbReference type="NCBI Taxonomy" id="1974514"/>
    <lineage>
        <taxon>Bacteria</taxon>
        <taxon>Candidatus Berkelbacteria</taxon>
    </lineage>
</organism>
<keyword evidence="3 8" id="KW-0547">Nucleotide-binding</keyword>
<dbReference type="InterPro" id="IPR014729">
    <property type="entry name" value="Rossmann-like_a/b/a_fold"/>
</dbReference>